<feature type="domain" description="UspA" evidence="2">
    <location>
        <begin position="1"/>
        <end position="142"/>
    </location>
</feature>
<dbReference type="InterPro" id="IPR006015">
    <property type="entry name" value="Universal_stress_UspA"/>
</dbReference>
<dbReference type="Proteomes" id="UP000324021">
    <property type="component" value="Unassembled WGS sequence"/>
</dbReference>
<evidence type="ECO:0000256" key="1">
    <source>
        <dbReference type="ARBA" id="ARBA00008791"/>
    </source>
</evidence>
<comment type="similarity">
    <text evidence="1">Belongs to the universal stress protein A family.</text>
</comment>
<dbReference type="EMBL" id="FMZP01000018">
    <property type="protein sequence ID" value="SDD30271.1"/>
    <property type="molecule type" value="Genomic_DNA"/>
</dbReference>
<dbReference type="EMBL" id="FOIC01000003">
    <property type="protein sequence ID" value="SET00122.1"/>
    <property type="molecule type" value="Genomic_DNA"/>
</dbReference>
<accession>A0A1I0B0A6</accession>
<dbReference type="PRINTS" id="PR01438">
    <property type="entry name" value="UNVRSLSTRESS"/>
</dbReference>
<dbReference type="PANTHER" id="PTHR46268:SF24">
    <property type="entry name" value="UNIVERSAL STRESS PROTEIN"/>
    <property type="match status" value="1"/>
</dbReference>
<dbReference type="STRING" id="392421.SAMN04488694_10359"/>
<evidence type="ECO:0000259" key="2">
    <source>
        <dbReference type="Pfam" id="PF00582"/>
    </source>
</evidence>
<evidence type="ECO:0000313" key="4">
    <source>
        <dbReference type="EMBL" id="SET00122.1"/>
    </source>
</evidence>
<dbReference type="Pfam" id="PF00582">
    <property type="entry name" value="Usp"/>
    <property type="match status" value="1"/>
</dbReference>
<dbReference type="CDD" id="cd00293">
    <property type="entry name" value="USP-like"/>
    <property type="match status" value="1"/>
</dbReference>
<dbReference type="SUPFAM" id="SSF52402">
    <property type="entry name" value="Adenine nucleotide alpha hydrolases-like"/>
    <property type="match status" value="1"/>
</dbReference>
<evidence type="ECO:0000313" key="5">
    <source>
        <dbReference type="Proteomes" id="UP000199320"/>
    </source>
</evidence>
<organism evidence="4 5">
    <name type="scientific">Natrinema hispanicum</name>
    <dbReference type="NCBI Taxonomy" id="392421"/>
    <lineage>
        <taxon>Archaea</taxon>
        <taxon>Methanobacteriati</taxon>
        <taxon>Methanobacteriota</taxon>
        <taxon>Stenosarchaea group</taxon>
        <taxon>Halobacteria</taxon>
        <taxon>Halobacteriales</taxon>
        <taxon>Natrialbaceae</taxon>
        <taxon>Natrinema</taxon>
    </lineage>
</organism>
<name>A0A1I0B0A6_9EURY</name>
<sequence>MTTTVLVAFDESPQATAALHHALSNADDAEIHVLHVNDPREWAGSAGVDGVFYADDAFERSKDAAEAVLEKAAEIASEYDTEITTVTEVGIVSDTVVSYAEDHDVDQIVLGSHGRRGLSRFLLGSVAERVVRRAPGTVTVVRDERPTDDS</sequence>
<dbReference type="Proteomes" id="UP000199320">
    <property type="component" value="Unassembled WGS sequence"/>
</dbReference>
<protein>
    <submittedName>
        <fullName evidence="4">Nucleotide-binding universal stress protein, UspA family</fullName>
    </submittedName>
</protein>
<dbReference type="RefSeq" id="WP_092930308.1">
    <property type="nucleotide sequence ID" value="NZ_FMZP01000018.1"/>
</dbReference>
<gene>
    <name evidence="4" type="ORF">SAMN04488694_10359</name>
    <name evidence="3" type="ORF">SAMN05192552_10188</name>
</gene>
<evidence type="ECO:0000313" key="3">
    <source>
        <dbReference type="EMBL" id="SDD30271.1"/>
    </source>
</evidence>
<dbReference type="Gene3D" id="3.40.50.620">
    <property type="entry name" value="HUPs"/>
    <property type="match status" value="1"/>
</dbReference>
<reference evidence="4" key="2">
    <citation type="submission" date="2016-10" db="EMBL/GenBank/DDBJ databases">
        <authorList>
            <person name="de Groot N.N."/>
        </authorList>
    </citation>
    <scope>NUCLEOTIDE SEQUENCE [LARGE SCALE GENOMIC DNA]</scope>
    <source>
        <strain evidence="4">CDM_6</strain>
    </source>
</reference>
<dbReference type="InterPro" id="IPR006016">
    <property type="entry name" value="UspA"/>
</dbReference>
<dbReference type="AlphaFoldDB" id="A0A1I0B0A6"/>
<reference evidence="5 6" key="1">
    <citation type="submission" date="2016-10" db="EMBL/GenBank/DDBJ databases">
        <authorList>
            <person name="Varghese N."/>
            <person name="Submissions S."/>
        </authorList>
    </citation>
    <scope>NUCLEOTIDE SEQUENCE [LARGE SCALE GENOMIC DNA]</scope>
    <source>
        <strain evidence="3 6">CDM_1</strain>
        <strain evidence="5">CDM_6</strain>
    </source>
</reference>
<dbReference type="OrthoDB" id="105697at2157"/>
<dbReference type="PANTHER" id="PTHR46268">
    <property type="entry name" value="STRESS RESPONSE PROTEIN NHAX"/>
    <property type="match status" value="1"/>
</dbReference>
<evidence type="ECO:0000313" key="6">
    <source>
        <dbReference type="Proteomes" id="UP000324021"/>
    </source>
</evidence>
<dbReference type="InterPro" id="IPR014729">
    <property type="entry name" value="Rossmann-like_a/b/a_fold"/>
</dbReference>
<keyword evidence="5" id="KW-1185">Reference proteome</keyword>
<proteinExistence type="inferred from homology"/>